<evidence type="ECO:0000256" key="1">
    <source>
        <dbReference type="ARBA" id="ARBA00001974"/>
    </source>
</evidence>
<sequence length="487" mass="52976">MSVGVQQQVEHVDVVVIGAGLSGVGAACRIQEANPGVDYVVLEARDALGGTWDQFRYPGVRTDSDMYTMSYPFAPWHQEKAIAAGEDILDYIRSTADAFGVSERIRLRHKVVSADWSSADAVWRLRVDTPDGEVETTAGFIHACSGYYSYAEPYAADIPGLAEFAGQVVHPQFWPQDLDVAGRRVVVIGSGATAMTLVPALADLGAEVTMLQRTPTYVLAQPSRDPLAAALAKIPDERLSPQRKHAVMRAKNVAAQWASYQTARRLPRAARAVLRANVRQGAGEEHVDSFTAPYAPWDQRLCIVPNGDLFKAVKHGRARVVTDTIASVEPGGVRTGSGELLETDVIVTATGLAVELLGGASLRIDGEPVDVSQRLVYRGCMLEGVPNAALCVGYINASWSLRGDLSHRFVARMIKHLRDGGYRSATPVPPSGLGRRPLLEMDSGYLRRAADIMPRRSDAAPWTMRQNYLAEAREMRRPDVTTDVVFA</sequence>
<keyword evidence="6" id="KW-0560">Oxidoreductase</keyword>
<evidence type="ECO:0000256" key="5">
    <source>
        <dbReference type="ARBA" id="ARBA00022857"/>
    </source>
</evidence>
<dbReference type="FunFam" id="3.50.50.60:FF:000228">
    <property type="entry name" value="FAD-containing monooxygenase EthA"/>
    <property type="match status" value="1"/>
</dbReference>
<dbReference type="GO" id="GO:0004499">
    <property type="term" value="F:N,N-dimethylaniline monooxygenase activity"/>
    <property type="evidence" value="ECO:0007669"/>
    <property type="project" value="InterPro"/>
</dbReference>
<dbReference type="PANTHER" id="PTHR43872:SF1">
    <property type="entry name" value="MONOOXYGENASE, PUTATIVE (AFU_ORTHOLOGUE AFUA_8G02570)-RELATED"/>
    <property type="match status" value="1"/>
</dbReference>
<evidence type="ECO:0000256" key="2">
    <source>
        <dbReference type="ARBA" id="ARBA00010139"/>
    </source>
</evidence>
<dbReference type="AlphaFoldDB" id="A0A075JCL8"/>
<dbReference type="PRINTS" id="PR00368">
    <property type="entry name" value="FADPNR"/>
</dbReference>
<keyword evidence="9" id="KW-1185">Reference proteome</keyword>
<evidence type="ECO:0000256" key="6">
    <source>
        <dbReference type="ARBA" id="ARBA00023002"/>
    </source>
</evidence>
<evidence type="ECO:0000256" key="4">
    <source>
        <dbReference type="ARBA" id="ARBA00022827"/>
    </source>
</evidence>
<accession>A0A075JCL8</accession>
<evidence type="ECO:0000256" key="7">
    <source>
        <dbReference type="ARBA" id="ARBA00023033"/>
    </source>
</evidence>
<keyword evidence="4" id="KW-0274">FAD</keyword>
<dbReference type="SUPFAM" id="SSF51905">
    <property type="entry name" value="FAD/NAD(P)-binding domain"/>
    <property type="match status" value="2"/>
</dbReference>
<comment type="cofactor">
    <cofactor evidence="1">
        <name>FAD</name>
        <dbReference type="ChEBI" id="CHEBI:57692"/>
    </cofactor>
</comment>
<dbReference type="Gene3D" id="3.50.50.60">
    <property type="entry name" value="FAD/NAD(P)-binding domain"/>
    <property type="match status" value="1"/>
</dbReference>
<comment type="similarity">
    <text evidence="2">Belongs to the FAD-binding monooxygenase family.</text>
</comment>
<dbReference type="InterPro" id="IPR051820">
    <property type="entry name" value="FAD-binding_MO"/>
</dbReference>
<evidence type="ECO:0000256" key="3">
    <source>
        <dbReference type="ARBA" id="ARBA00022630"/>
    </source>
</evidence>
<reference evidence="8 9" key="1">
    <citation type="submission" date="2014-07" db="EMBL/GenBank/DDBJ databases">
        <title>Genome Sequencing of Dermacoccus nishinomiyaensis.</title>
        <authorList>
            <person name="Hong K.W."/>
            <person name="Chan K.G."/>
        </authorList>
    </citation>
    <scope>NUCLEOTIDE SEQUENCE [LARGE SCALE GENOMIC DNA]</scope>
    <source>
        <strain evidence="8 9">M25</strain>
    </source>
</reference>
<name>A0A075JCL8_9MICO</name>
<dbReference type="PRINTS" id="PR00411">
    <property type="entry name" value="PNDRDTASEI"/>
</dbReference>
<organism evidence="8 9">
    <name type="scientific">Dermacoccus nishinomiyaensis</name>
    <dbReference type="NCBI Taxonomy" id="1274"/>
    <lineage>
        <taxon>Bacteria</taxon>
        <taxon>Bacillati</taxon>
        <taxon>Actinomycetota</taxon>
        <taxon>Actinomycetes</taxon>
        <taxon>Micrococcales</taxon>
        <taxon>Dermacoccaceae</taxon>
        <taxon>Dermacoccus</taxon>
    </lineage>
</organism>
<dbReference type="eggNOG" id="COG2072">
    <property type="taxonomic scope" value="Bacteria"/>
</dbReference>
<dbReference type="GO" id="GO:0050661">
    <property type="term" value="F:NADP binding"/>
    <property type="evidence" value="ECO:0007669"/>
    <property type="project" value="InterPro"/>
</dbReference>
<keyword evidence="5" id="KW-0521">NADP</keyword>
<dbReference type="EMBL" id="CP008889">
    <property type="protein sequence ID" value="AIF40021.1"/>
    <property type="molecule type" value="Genomic_DNA"/>
</dbReference>
<proteinExistence type="inferred from homology"/>
<evidence type="ECO:0000313" key="9">
    <source>
        <dbReference type="Proteomes" id="UP000027986"/>
    </source>
</evidence>
<dbReference type="GO" id="GO:0050660">
    <property type="term" value="F:flavin adenine dinucleotide binding"/>
    <property type="evidence" value="ECO:0007669"/>
    <property type="project" value="InterPro"/>
</dbReference>
<dbReference type="InterPro" id="IPR020946">
    <property type="entry name" value="Flavin_mOase-like"/>
</dbReference>
<gene>
    <name evidence="8" type="ORF">HX89_02500</name>
</gene>
<dbReference type="Proteomes" id="UP000027986">
    <property type="component" value="Chromosome"/>
</dbReference>
<keyword evidence="7 8" id="KW-0503">Monooxygenase</keyword>
<protein>
    <submittedName>
        <fullName evidence="8">FAD-containing monooxygenase EthA</fullName>
    </submittedName>
</protein>
<evidence type="ECO:0000313" key="8">
    <source>
        <dbReference type="EMBL" id="AIF40021.1"/>
    </source>
</evidence>
<dbReference type="PANTHER" id="PTHR43872">
    <property type="entry name" value="MONOOXYGENASE, PUTATIVE (AFU_ORTHOLOGUE AFUA_8G02570)-RELATED"/>
    <property type="match status" value="1"/>
</dbReference>
<dbReference type="HOGENOM" id="CLU_032067_2_0_11"/>
<dbReference type="KEGG" id="dni:HX89_02500"/>
<dbReference type="Pfam" id="PF00743">
    <property type="entry name" value="FMO-like"/>
    <property type="match status" value="1"/>
</dbReference>
<keyword evidence="3" id="KW-0285">Flavoprotein</keyword>
<dbReference type="InterPro" id="IPR036188">
    <property type="entry name" value="FAD/NAD-bd_sf"/>
</dbReference>